<organism evidence="1 2">
    <name type="scientific">Anthostomella pinea</name>
    <dbReference type="NCBI Taxonomy" id="933095"/>
    <lineage>
        <taxon>Eukaryota</taxon>
        <taxon>Fungi</taxon>
        <taxon>Dikarya</taxon>
        <taxon>Ascomycota</taxon>
        <taxon>Pezizomycotina</taxon>
        <taxon>Sordariomycetes</taxon>
        <taxon>Xylariomycetidae</taxon>
        <taxon>Xylariales</taxon>
        <taxon>Xylariaceae</taxon>
        <taxon>Anthostomella</taxon>
    </lineage>
</organism>
<dbReference type="Proteomes" id="UP001295740">
    <property type="component" value="Unassembled WGS sequence"/>
</dbReference>
<comment type="caution">
    <text evidence="1">The sequence shown here is derived from an EMBL/GenBank/DDBJ whole genome shotgun (WGS) entry which is preliminary data.</text>
</comment>
<name>A0AAI8VRJ4_9PEZI</name>
<gene>
    <name evidence="1" type="ORF">KHLLAP_LOCUS13244</name>
</gene>
<keyword evidence="2" id="KW-1185">Reference proteome</keyword>
<reference evidence="1" key="1">
    <citation type="submission" date="2023-10" db="EMBL/GenBank/DDBJ databases">
        <authorList>
            <person name="Hackl T."/>
        </authorList>
    </citation>
    <scope>NUCLEOTIDE SEQUENCE</scope>
</reference>
<evidence type="ECO:0000313" key="2">
    <source>
        <dbReference type="Proteomes" id="UP001295740"/>
    </source>
</evidence>
<dbReference type="AlphaFoldDB" id="A0AAI8VRJ4"/>
<accession>A0AAI8VRJ4</accession>
<proteinExistence type="predicted"/>
<evidence type="ECO:0000313" key="1">
    <source>
        <dbReference type="EMBL" id="CAJ2512776.1"/>
    </source>
</evidence>
<dbReference type="EMBL" id="CAUWAG010000020">
    <property type="protein sequence ID" value="CAJ2512776.1"/>
    <property type="molecule type" value="Genomic_DNA"/>
</dbReference>
<sequence>MRSLTQARVVQGLEEALGEIHLVDSTFAVNAICNRGRPTQVQRRSNGLIGVATGEIERPSGLAVLTWASGVAARAERDAAQQIDIWSPTRCLVPGLHRRQS</sequence>
<protein>
    <submittedName>
        <fullName evidence="1">Uu.00g008950.m01.CDS01</fullName>
    </submittedName>
</protein>